<accession>A0A1W6BA09</accession>
<dbReference type="PANTHER" id="PTHR35893:SF3">
    <property type="entry name" value="INNER MEMBRANE PROTEIN"/>
    <property type="match status" value="1"/>
</dbReference>
<name>A0A1W6BA09_9GAMM</name>
<dbReference type="KEGG" id="palh:B1H58_18775"/>
<gene>
    <name evidence="4" type="ORF">B1H58_18775</name>
</gene>
<dbReference type="Pfam" id="PF19029">
    <property type="entry name" value="DUF883_C"/>
    <property type="match status" value="1"/>
</dbReference>
<dbReference type="GO" id="GO:0043022">
    <property type="term" value="F:ribosome binding"/>
    <property type="evidence" value="ECO:0007669"/>
    <property type="project" value="InterPro"/>
</dbReference>
<dbReference type="EMBL" id="CP019706">
    <property type="protein sequence ID" value="ARJ43891.1"/>
    <property type="molecule type" value="Genomic_DNA"/>
</dbReference>
<dbReference type="InterPro" id="IPR010279">
    <property type="entry name" value="YqjD/ElaB"/>
</dbReference>
<dbReference type="RefSeq" id="WP_085071938.1">
    <property type="nucleotide sequence ID" value="NZ_CP019706.1"/>
</dbReference>
<dbReference type="OrthoDB" id="6522731at2"/>
<keyword evidence="2" id="KW-0812">Transmembrane</keyword>
<evidence type="ECO:0000256" key="1">
    <source>
        <dbReference type="SAM" id="MobiDB-lite"/>
    </source>
</evidence>
<keyword evidence="2" id="KW-0472">Membrane</keyword>
<feature type="region of interest" description="Disordered" evidence="1">
    <location>
        <begin position="1"/>
        <end position="21"/>
    </location>
</feature>
<evidence type="ECO:0000256" key="2">
    <source>
        <dbReference type="SAM" id="Phobius"/>
    </source>
</evidence>
<dbReference type="STRING" id="1891675.B1H58_18775"/>
<organism evidence="4 5">
    <name type="scientific">Pantoea alhagi</name>
    <dbReference type="NCBI Taxonomy" id="1891675"/>
    <lineage>
        <taxon>Bacteria</taxon>
        <taxon>Pseudomonadati</taxon>
        <taxon>Pseudomonadota</taxon>
        <taxon>Gammaproteobacteria</taxon>
        <taxon>Enterobacterales</taxon>
        <taxon>Erwiniaceae</taxon>
        <taxon>Pantoea</taxon>
    </lineage>
</organism>
<dbReference type="PANTHER" id="PTHR35893">
    <property type="entry name" value="INNER MEMBRANE PROTEIN-RELATED"/>
    <property type="match status" value="1"/>
</dbReference>
<dbReference type="InterPro" id="IPR043605">
    <property type="entry name" value="DUF883_C"/>
</dbReference>
<evidence type="ECO:0000313" key="4">
    <source>
        <dbReference type="EMBL" id="ARJ43891.1"/>
    </source>
</evidence>
<sequence length="65" mass="7190">MFSKKETRDSLEYAQDRTREAGSELCREMNNVTHQACTYVRSNPWAGVGAGAVVGIIVGMLISRK</sequence>
<keyword evidence="5" id="KW-1185">Reference proteome</keyword>
<protein>
    <recommendedName>
        <fullName evidence="3">DUF883 domain-containing protein</fullName>
    </recommendedName>
</protein>
<reference evidence="4 5" key="1">
    <citation type="submission" date="2017-02" db="EMBL/GenBank/DDBJ databases">
        <title>Complete genome sequence of the drought resistance-promoting endophyte Pantoea alhagi LTYR-11Z.</title>
        <authorList>
            <person name="Zhang L."/>
        </authorList>
    </citation>
    <scope>NUCLEOTIDE SEQUENCE [LARGE SCALE GENOMIC DNA]</scope>
    <source>
        <strain evidence="4 5">LTYR-11Z</strain>
    </source>
</reference>
<dbReference type="Proteomes" id="UP000192900">
    <property type="component" value="Chromosome"/>
</dbReference>
<evidence type="ECO:0000259" key="3">
    <source>
        <dbReference type="Pfam" id="PF19029"/>
    </source>
</evidence>
<dbReference type="AlphaFoldDB" id="A0A1W6BA09"/>
<keyword evidence="2" id="KW-1133">Transmembrane helix</keyword>
<proteinExistence type="predicted"/>
<feature type="domain" description="DUF883" evidence="3">
    <location>
        <begin position="39"/>
        <end position="65"/>
    </location>
</feature>
<feature type="transmembrane region" description="Helical" evidence="2">
    <location>
        <begin position="45"/>
        <end position="63"/>
    </location>
</feature>
<evidence type="ECO:0000313" key="5">
    <source>
        <dbReference type="Proteomes" id="UP000192900"/>
    </source>
</evidence>